<dbReference type="Proteomes" id="UP000580250">
    <property type="component" value="Unassembled WGS sequence"/>
</dbReference>
<gene>
    <name evidence="2" type="ORF">MENT_LOCUS17261</name>
</gene>
<evidence type="ECO:0000313" key="3">
    <source>
        <dbReference type="Proteomes" id="UP000580250"/>
    </source>
</evidence>
<dbReference type="OrthoDB" id="5842676at2759"/>
<feature type="transmembrane region" description="Helical" evidence="1">
    <location>
        <begin position="35"/>
        <end position="63"/>
    </location>
</feature>
<comment type="caution">
    <text evidence="2">The sequence shown here is derived from an EMBL/GenBank/DDBJ whole genome shotgun (WGS) entry which is preliminary data.</text>
</comment>
<sequence>MWIFCSFLFGIYNFLFISPGLYNGIYMNWFENPMLILLIFGMIYFLLLASQQFIYFLLLCFVFD</sequence>
<dbReference type="EMBL" id="CAJEWN010000111">
    <property type="protein sequence ID" value="CAD2165573.1"/>
    <property type="molecule type" value="Genomic_DNA"/>
</dbReference>
<accession>A0A6V7UTQ3</accession>
<organism evidence="2 3">
    <name type="scientific">Meloidogyne enterolobii</name>
    <name type="common">Root-knot nematode worm</name>
    <name type="synonym">Meloidogyne mayaguensis</name>
    <dbReference type="NCBI Taxonomy" id="390850"/>
    <lineage>
        <taxon>Eukaryota</taxon>
        <taxon>Metazoa</taxon>
        <taxon>Ecdysozoa</taxon>
        <taxon>Nematoda</taxon>
        <taxon>Chromadorea</taxon>
        <taxon>Rhabditida</taxon>
        <taxon>Tylenchina</taxon>
        <taxon>Tylenchomorpha</taxon>
        <taxon>Tylenchoidea</taxon>
        <taxon>Meloidogynidae</taxon>
        <taxon>Meloidogyninae</taxon>
        <taxon>Meloidogyne</taxon>
    </lineage>
</organism>
<keyword evidence="1" id="KW-1133">Transmembrane helix</keyword>
<protein>
    <submittedName>
        <fullName evidence="2">Uncharacterized protein</fullName>
    </submittedName>
</protein>
<reference evidence="2 3" key="1">
    <citation type="submission" date="2020-08" db="EMBL/GenBank/DDBJ databases">
        <authorList>
            <person name="Koutsovoulos G."/>
            <person name="Danchin GJ E."/>
        </authorList>
    </citation>
    <scope>NUCLEOTIDE SEQUENCE [LARGE SCALE GENOMIC DNA]</scope>
</reference>
<keyword evidence="1" id="KW-0472">Membrane</keyword>
<keyword evidence="1" id="KW-0812">Transmembrane</keyword>
<name>A0A6V7UTQ3_MELEN</name>
<feature type="transmembrane region" description="Helical" evidence="1">
    <location>
        <begin position="7"/>
        <end position="29"/>
    </location>
</feature>
<evidence type="ECO:0000313" key="2">
    <source>
        <dbReference type="EMBL" id="CAD2165573.1"/>
    </source>
</evidence>
<proteinExistence type="predicted"/>
<evidence type="ECO:0000256" key="1">
    <source>
        <dbReference type="SAM" id="Phobius"/>
    </source>
</evidence>
<dbReference type="AlphaFoldDB" id="A0A6V7UTQ3"/>